<name>A0A2N9JDZ1_9ACTN</name>
<dbReference type="REBASE" id="238459">
    <property type="entry name" value="S.Mgl1ORF647P"/>
</dbReference>
<dbReference type="KEGG" id="mgg:MPLG2_0649"/>
<evidence type="ECO:0000256" key="2">
    <source>
        <dbReference type="ARBA" id="ARBA00022747"/>
    </source>
</evidence>
<feature type="domain" description="Type I restriction modification DNA specificity" evidence="6">
    <location>
        <begin position="15"/>
        <end position="181"/>
    </location>
</feature>
<evidence type="ECO:0000256" key="3">
    <source>
        <dbReference type="ARBA" id="ARBA00023125"/>
    </source>
</evidence>
<dbReference type="RefSeq" id="WP_105184860.1">
    <property type="nucleotide sequence ID" value="NZ_BAAAGO010000042.1"/>
</dbReference>
<dbReference type="InterPro" id="IPR000055">
    <property type="entry name" value="Restrct_endonuc_typeI_TRD"/>
</dbReference>
<evidence type="ECO:0000256" key="4">
    <source>
        <dbReference type="ARBA" id="ARBA00038652"/>
    </source>
</evidence>
<feature type="compositionally biased region" description="Basic and acidic residues" evidence="5">
    <location>
        <begin position="436"/>
        <end position="446"/>
    </location>
</feature>
<reference evidence="7 8" key="1">
    <citation type="submission" date="2018-02" db="EMBL/GenBank/DDBJ databases">
        <authorList>
            <person name="Cohen D.B."/>
            <person name="Kent A.D."/>
        </authorList>
    </citation>
    <scope>NUCLEOTIDE SEQUENCE [LARGE SCALE GENOMIC DNA]</scope>
    <source>
        <strain evidence="7">1</strain>
    </source>
</reference>
<dbReference type="Gene3D" id="3.90.220.20">
    <property type="entry name" value="DNA methylase specificity domains"/>
    <property type="match status" value="2"/>
</dbReference>
<evidence type="ECO:0000313" key="8">
    <source>
        <dbReference type="Proteomes" id="UP000238164"/>
    </source>
</evidence>
<dbReference type="GO" id="GO:0009307">
    <property type="term" value="P:DNA restriction-modification system"/>
    <property type="evidence" value="ECO:0007669"/>
    <property type="project" value="UniProtKB-KW"/>
</dbReference>
<feature type="region of interest" description="Disordered" evidence="5">
    <location>
        <begin position="436"/>
        <end position="455"/>
    </location>
</feature>
<dbReference type="OrthoDB" id="3197085at2"/>
<sequence>MTSGFFAPPRVAARDDWESRRLASMGRFFKGRGGSKDDDAESGIPCIRYGDIYTSYGVAIRHVRRHIPAELAVSYARVSRGDVIFAASGESVPDIGKCATVQIDDAACGGDTIVLRPTPELNSLFLAYALNAVPVQAQISRESSGTMIVHTSVGRLRDVRFGVPGLAEQAAIVKYLAHANARIDKAIAAKRRLIALLEEQGSGLRDQVLRSGDWPRRRLKTLLDRVDQGVSPQAENQEPGPGEWGVLKSGCVNGGSFRADQVKRLPDGFAIPEAMSVREGDLLVSRANGSPHLVGSAARVSGLKHQAILSDKTFRLIPLPTVDADFLALSMNAQAYRQQVRTAISGAEGLANNLPLSALKTFEFVVPPFQFQRELVRMVEEELSTLRLTMNRVTSEIALLQEFRTRLVADVVTGQVDVRAIATTLADVPECESRHLDDPIHTLESDTREDEVADE</sequence>
<dbReference type="AlphaFoldDB" id="A0A2N9JDZ1"/>
<dbReference type="PANTHER" id="PTHR43140:SF1">
    <property type="entry name" value="TYPE I RESTRICTION ENZYME ECOKI SPECIFICITY SUBUNIT"/>
    <property type="match status" value="1"/>
</dbReference>
<comment type="similarity">
    <text evidence="1">Belongs to the type-I restriction system S methylase family.</text>
</comment>
<protein>
    <recommendedName>
        <fullName evidence="6">Type I restriction modification DNA specificity domain-containing protein</fullName>
    </recommendedName>
</protein>
<dbReference type="Proteomes" id="UP000238164">
    <property type="component" value="Chromosome 1"/>
</dbReference>
<keyword evidence="2" id="KW-0680">Restriction system</keyword>
<dbReference type="InterPro" id="IPR044946">
    <property type="entry name" value="Restrct_endonuc_typeI_TRD_sf"/>
</dbReference>
<dbReference type="SUPFAM" id="SSF116734">
    <property type="entry name" value="DNA methylase specificity domain"/>
    <property type="match status" value="2"/>
</dbReference>
<accession>A0A2N9JDZ1</accession>
<dbReference type="GO" id="GO:0003677">
    <property type="term" value="F:DNA binding"/>
    <property type="evidence" value="ECO:0007669"/>
    <property type="project" value="UniProtKB-KW"/>
</dbReference>
<keyword evidence="3" id="KW-0238">DNA-binding</keyword>
<evidence type="ECO:0000259" key="6">
    <source>
        <dbReference type="Pfam" id="PF01420"/>
    </source>
</evidence>
<dbReference type="InterPro" id="IPR051212">
    <property type="entry name" value="Type-I_RE_S_subunit"/>
</dbReference>
<evidence type="ECO:0000256" key="1">
    <source>
        <dbReference type="ARBA" id="ARBA00010923"/>
    </source>
</evidence>
<proteinExistence type="inferred from homology"/>
<keyword evidence="8" id="KW-1185">Reference proteome</keyword>
<evidence type="ECO:0000256" key="5">
    <source>
        <dbReference type="SAM" id="MobiDB-lite"/>
    </source>
</evidence>
<organism evidence="7 8">
    <name type="scientific">Micropruina glycogenica</name>
    <dbReference type="NCBI Taxonomy" id="75385"/>
    <lineage>
        <taxon>Bacteria</taxon>
        <taxon>Bacillati</taxon>
        <taxon>Actinomycetota</taxon>
        <taxon>Actinomycetes</taxon>
        <taxon>Propionibacteriales</taxon>
        <taxon>Nocardioidaceae</taxon>
        <taxon>Micropruina</taxon>
    </lineage>
</organism>
<gene>
    <name evidence="7" type="ORF">MPLG2_0649</name>
</gene>
<evidence type="ECO:0000313" key="7">
    <source>
        <dbReference type="EMBL" id="SPD85685.1"/>
    </source>
</evidence>
<dbReference type="Pfam" id="PF01420">
    <property type="entry name" value="Methylase_S"/>
    <property type="match status" value="1"/>
</dbReference>
<comment type="subunit">
    <text evidence="4">The methyltransferase is composed of M and S polypeptides.</text>
</comment>
<dbReference type="PANTHER" id="PTHR43140">
    <property type="entry name" value="TYPE-1 RESTRICTION ENZYME ECOKI SPECIFICITY PROTEIN"/>
    <property type="match status" value="1"/>
</dbReference>
<dbReference type="EMBL" id="LT985188">
    <property type="protein sequence ID" value="SPD85685.1"/>
    <property type="molecule type" value="Genomic_DNA"/>
</dbReference>